<dbReference type="CDD" id="cd00082">
    <property type="entry name" value="HisKA"/>
    <property type="match status" value="1"/>
</dbReference>
<dbReference type="PANTHER" id="PTHR45339">
    <property type="entry name" value="HYBRID SIGNAL TRANSDUCTION HISTIDINE KINASE J"/>
    <property type="match status" value="1"/>
</dbReference>
<feature type="transmembrane region" description="Helical" evidence="8">
    <location>
        <begin position="262"/>
        <end position="285"/>
    </location>
</feature>
<dbReference type="Pfam" id="PF00512">
    <property type="entry name" value="HisKA"/>
    <property type="match status" value="1"/>
</dbReference>
<dbReference type="InterPro" id="IPR005467">
    <property type="entry name" value="His_kinase_dom"/>
</dbReference>
<proteinExistence type="predicted"/>
<comment type="catalytic activity">
    <reaction evidence="1">
        <text>ATP + protein L-histidine = ADP + protein N-phospho-L-histidine.</text>
        <dbReference type="EC" id="2.7.13.3"/>
    </reaction>
</comment>
<dbReference type="AlphaFoldDB" id="A0A5A7NB47"/>
<dbReference type="Gene3D" id="3.40.50.2300">
    <property type="match status" value="1"/>
</dbReference>
<dbReference type="PANTHER" id="PTHR45339:SF1">
    <property type="entry name" value="HYBRID SIGNAL TRANSDUCTION HISTIDINE KINASE J"/>
    <property type="match status" value="1"/>
</dbReference>
<feature type="modified residue" description="4-aspartylphosphate" evidence="5">
    <location>
        <position position="640"/>
    </location>
</feature>
<dbReference type="InterPro" id="IPR001789">
    <property type="entry name" value="Sig_transdc_resp-reg_receiver"/>
</dbReference>
<gene>
    <name evidence="11" type="ORF">JCM17846_25570</name>
</gene>
<dbReference type="SMART" id="SM00388">
    <property type="entry name" value="HisKA"/>
    <property type="match status" value="1"/>
</dbReference>
<dbReference type="SUPFAM" id="SSF52172">
    <property type="entry name" value="CheY-like"/>
    <property type="match status" value="1"/>
</dbReference>
<feature type="coiled-coil region" evidence="6">
    <location>
        <begin position="229"/>
        <end position="256"/>
    </location>
</feature>
<feature type="domain" description="Histidine kinase" evidence="9">
    <location>
        <begin position="322"/>
        <end position="544"/>
    </location>
</feature>
<dbReference type="InterPro" id="IPR019734">
    <property type="entry name" value="TPR_rpt"/>
</dbReference>
<feature type="region of interest" description="Disordered" evidence="7">
    <location>
        <begin position="548"/>
        <end position="585"/>
    </location>
</feature>
<dbReference type="InterPro" id="IPR004358">
    <property type="entry name" value="Sig_transdc_His_kin-like_C"/>
</dbReference>
<evidence type="ECO:0000256" key="2">
    <source>
        <dbReference type="ARBA" id="ARBA00012438"/>
    </source>
</evidence>
<dbReference type="GO" id="GO:0000155">
    <property type="term" value="F:phosphorelay sensor kinase activity"/>
    <property type="evidence" value="ECO:0007669"/>
    <property type="project" value="InterPro"/>
</dbReference>
<dbReference type="SMART" id="SM00028">
    <property type="entry name" value="TPR"/>
    <property type="match status" value="5"/>
</dbReference>
<dbReference type="SUPFAM" id="SSF55874">
    <property type="entry name" value="ATPase domain of HSP90 chaperone/DNA topoisomerase II/histidine kinase"/>
    <property type="match status" value="1"/>
</dbReference>
<dbReference type="SMART" id="SM00448">
    <property type="entry name" value="REC"/>
    <property type="match status" value="1"/>
</dbReference>
<sequence>MASALSQFYTAWAVFRDLEDSLGMANAHASGAGIYHEIGQIDNALSNYQMALSRAEEADDDFMRARIMINMAYAYLENGDPERALVLLDDVKPIVVRLDNPLIDVYHLENLAEASFYLGDMDQARAFFVQSRAMAEDLGIGSLLSNIAFFMAQIEHQAGNIDAAFAEAEKGLVQAQKNDEPSRMRDLHGFLADLFEEKGQFESALFHLKQSRKFHDEIRSTEVEQLGKVLEAQMDLERKEQQIALLKRDQEINELQVQRESIWRNIALSGALMLLTIILGLTILLRAMSKSRKEAEDRSRGLLVVQAELERANQTKSNILAMTSHEVRTPLNGIMGMAQVLQRTAQSPEQIRLIETIMTSSEMLLVILNDILDMSKIEAGRLDMRADPVLVSGLMEGVEDLWRPKAEEKGLALKAQLAPSLQRALIVCDGGRVRQILSNLLSNAIKFSSTGAIYLRAETDDEILGRSAIVFSVKDNGIGIPAGHGKDLFEPFTQLESGATRKYGGTGLGLSICKKLVDLMDGQIGYESEPGKGTRFWFAIPLISDANQPDDAAESAPQPRAQAGPTESARSQQAPETGLFEGDAGESDKKRILIAEDNPTNQIVIREMLRGQGYALDFAENGAIALEKLKAMPFDLVLMDVNMPVMNGVEAVAEIRRLEKQAGAPPLPVIAITADAFEEDRARLLANGMDDYISKPIDRLSMLDMLRAIFAAHGAKEKGEVKTAIG</sequence>
<dbReference type="InterPro" id="IPR011006">
    <property type="entry name" value="CheY-like_superfamily"/>
</dbReference>
<dbReference type="CDD" id="cd16922">
    <property type="entry name" value="HATPase_EvgS-ArcB-TorS-like"/>
    <property type="match status" value="1"/>
</dbReference>
<accession>A0A5A7NB47</accession>
<dbReference type="FunFam" id="3.30.565.10:FF:000010">
    <property type="entry name" value="Sensor histidine kinase RcsC"/>
    <property type="match status" value="1"/>
</dbReference>
<dbReference type="PROSITE" id="PS50110">
    <property type="entry name" value="RESPONSE_REGULATORY"/>
    <property type="match status" value="1"/>
</dbReference>
<comment type="caution">
    <text evidence="11">The sequence shown here is derived from an EMBL/GenBank/DDBJ whole genome shotgun (WGS) entry which is preliminary data.</text>
</comment>
<evidence type="ECO:0000313" key="11">
    <source>
        <dbReference type="EMBL" id="GER04875.1"/>
    </source>
</evidence>
<dbReference type="EMBL" id="BKCN01000014">
    <property type="protein sequence ID" value="GER04875.1"/>
    <property type="molecule type" value="Genomic_DNA"/>
</dbReference>
<dbReference type="InterPro" id="IPR036097">
    <property type="entry name" value="HisK_dim/P_sf"/>
</dbReference>
<evidence type="ECO:0000256" key="1">
    <source>
        <dbReference type="ARBA" id="ARBA00000085"/>
    </source>
</evidence>
<dbReference type="InterPro" id="IPR036890">
    <property type="entry name" value="HATPase_C_sf"/>
</dbReference>
<dbReference type="Gene3D" id="1.25.40.10">
    <property type="entry name" value="Tetratricopeptide repeat domain"/>
    <property type="match status" value="1"/>
</dbReference>
<evidence type="ECO:0000256" key="6">
    <source>
        <dbReference type="SAM" id="Coils"/>
    </source>
</evidence>
<dbReference type="InterPro" id="IPR003661">
    <property type="entry name" value="HisK_dim/P_dom"/>
</dbReference>
<dbReference type="PRINTS" id="PR00344">
    <property type="entry name" value="BCTRLSENSOR"/>
</dbReference>
<dbReference type="RefSeq" id="WP_150007258.1">
    <property type="nucleotide sequence ID" value="NZ_BKCN01000014.1"/>
</dbReference>
<evidence type="ECO:0000256" key="3">
    <source>
        <dbReference type="ARBA" id="ARBA00022553"/>
    </source>
</evidence>
<dbReference type="PROSITE" id="PS50109">
    <property type="entry name" value="HIS_KIN"/>
    <property type="match status" value="1"/>
</dbReference>
<dbReference type="Proteomes" id="UP000324996">
    <property type="component" value="Unassembled WGS sequence"/>
</dbReference>
<dbReference type="InterPro" id="IPR003594">
    <property type="entry name" value="HATPase_dom"/>
</dbReference>
<dbReference type="SMART" id="SM00387">
    <property type="entry name" value="HATPase_c"/>
    <property type="match status" value="1"/>
</dbReference>
<keyword evidence="4" id="KW-0902">Two-component regulatory system</keyword>
<dbReference type="Pfam" id="PF00072">
    <property type="entry name" value="Response_reg"/>
    <property type="match status" value="1"/>
</dbReference>
<dbReference type="Gene3D" id="1.10.287.130">
    <property type="match status" value="1"/>
</dbReference>
<dbReference type="SUPFAM" id="SSF47384">
    <property type="entry name" value="Homodimeric domain of signal transducing histidine kinase"/>
    <property type="match status" value="1"/>
</dbReference>
<dbReference type="Pfam" id="PF13424">
    <property type="entry name" value="TPR_12"/>
    <property type="match status" value="1"/>
</dbReference>
<keyword evidence="6" id="KW-0175">Coiled coil</keyword>
<evidence type="ECO:0000256" key="5">
    <source>
        <dbReference type="PROSITE-ProRule" id="PRU00169"/>
    </source>
</evidence>
<protein>
    <recommendedName>
        <fullName evidence="2">histidine kinase</fullName>
        <ecNumber evidence="2">2.7.13.3</ecNumber>
    </recommendedName>
</protein>
<keyword evidence="8" id="KW-0472">Membrane</keyword>
<dbReference type="SUPFAM" id="SSF48452">
    <property type="entry name" value="TPR-like"/>
    <property type="match status" value="2"/>
</dbReference>
<evidence type="ECO:0000259" key="9">
    <source>
        <dbReference type="PROSITE" id="PS50109"/>
    </source>
</evidence>
<keyword evidence="8" id="KW-1133">Transmembrane helix</keyword>
<evidence type="ECO:0000256" key="7">
    <source>
        <dbReference type="SAM" id="MobiDB-lite"/>
    </source>
</evidence>
<keyword evidence="12" id="KW-1185">Reference proteome</keyword>
<keyword evidence="8" id="KW-0812">Transmembrane</keyword>
<dbReference type="EC" id="2.7.13.3" evidence="2"/>
<evidence type="ECO:0000313" key="12">
    <source>
        <dbReference type="Proteomes" id="UP000324996"/>
    </source>
</evidence>
<evidence type="ECO:0000256" key="4">
    <source>
        <dbReference type="ARBA" id="ARBA00023012"/>
    </source>
</evidence>
<dbReference type="CDD" id="cd17546">
    <property type="entry name" value="REC_hyHK_CKI1_RcsC-like"/>
    <property type="match status" value="1"/>
</dbReference>
<name>A0A5A7NB47_9PROT</name>
<organism evidence="11 12">
    <name type="scientific">Iodidimonas nitroreducens</name>
    <dbReference type="NCBI Taxonomy" id="1236968"/>
    <lineage>
        <taxon>Bacteria</taxon>
        <taxon>Pseudomonadati</taxon>
        <taxon>Pseudomonadota</taxon>
        <taxon>Alphaproteobacteria</taxon>
        <taxon>Iodidimonadales</taxon>
        <taxon>Iodidimonadaceae</taxon>
        <taxon>Iodidimonas</taxon>
    </lineage>
</organism>
<dbReference type="Pfam" id="PF02518">
    <property type="entry name" value="HATPase_c"/>
    <property type="match status" value="1"/>
</dbReference>
<dbReference type="Gene3D" id="3.30.565.10">
    <property type="entry name" value="Histidine kinase-like ATPase, C-terminal domain"/>
    <property type="match status" value="1"/>
</dbReference>
<dbReference type="InterPro" id="IPR011990">
    <property type="entry name" value="TPR-like_helical_dom_sf"/>
</dbReference>
<reference evidence="11 12" key="1">
    <citation type="submission" date="2019-09" db="EMBL/GenBank/DDBJ databases">
        <title>NBRP : Genome information of microbial organism related human and environment.</title>
        <authorList>
            <person name="Hattori M."/>
            <person name="Oshima K."/>
            <person name="Inaba H."/>
            <person name="Suda W."/>
            <person name="Sakamoto M."/>
            <person name="Iino T."/>
            <person name="Kitahara M."/>
            <person name="Oshida Y."/>
            <person name="Iida T."/>
            <person name="Kudo T."/>
            <person name="Itoh T."/>
            <person name="Ohkuma M."/>
        </authorList>
    </citation>
    <scope>NUCLEOTIDE SEQUENCE [LARGE SCALE GENOMIC DNA]</scope>
    <source>
        <strain evidence="11 12">Q-1</strain>
    </source>
</reference>
<evidence type="ECO:0000259" key="10">
    <source>
        <dbReference type="PROSITE" id="PS50110"/>
    </source>
</evidence>
<feature type="domain" description="Response regulatory" evidence="10">
    <location>
        <begin position="591"/>
        <end position="710"/>
    </location>
</feature>
<keyword evidence="3 5" id="KW-0597">Phosphoprotein</keyword>
<evidence type="ECO:0000256" key="8">
    <source>
        <dbReference type="SAM" id="Phobius"/>
    </source>
</evidence>